<dbReference type="SUPFAM" id="SSF57586">
    <property type="entry name" value="TNF receptor-like"/>
    <property type="match status" value="1"/>
</dbReference>
<feature type="compositionally biased region" description="Low complexity" evidence="1">
    <location>
        <begin position="106"/>
        <end position="124"/>
    </location>
</feature>
<accession>A0A383W0D9</accession>
<name>A0A383W0D9_TETOB</name>
<feature type="region of interest" description="Disordered" evidence="1">
    <location>
        <begin position="106"/>
        <end position="130"/>
    </location>
</feature>
<evidence type="ECO:0000256" key="1">
    <source>
        <dbReference type="SAM" id="MobiDB-lite"/>
    </source>
</evidence>
<evidence type="ECO:0008006" key="5">
    <source>
        <dbReference type="Google" id="ProtNLM"/>
    </source>
</evidence>
<evidence type="ECO:0000313" key="4">
    <source>
        <dbReference type="Proteomes" id="UP000256970"/>
    </source>
</evidence>
<dbReference type="AlphaFoldDB" id="A0A383W0D9"/>
<sequence length="264" mass="27544">MRGGVWYRFVARAAVFMLLSTVAAVAAAAAAAAAAATAGEPPALGINPTAPARPPRWPHHFSPTYSSNTARKDMRAGMLSGLSHQAAPPAHRSALRAHVYAPVAQPAHQHAATPHPAQANTPQPAQVPPGEQDQCMYIRDGCLGAGHYFYFDGGPSPSCGCFKCGKGTFRPGNGNWEGVPGPQPWTWGYQFGYYQCGDCCACNPDGYTTASTGSASGDACSVCLPGYGRHEQLGGVPPCVCLPCPSGTYSGKSVTGHVNIRENR</sequence>
<gene>
    <name evidence="3" type="ORF">BQ4739_LOCUS10356</name>
</gene>
<organism evidence="3 4">
    <name type="scientific">Tetradesmus obliquus</name>
    <name type="common">Green alga</name>
    <name type="synonym">Acutodesmus obliquus</name>
    <dbReference type="NCBI Taxonomy" id="3088"/>
    <lineage>
        <taxon>Eukaryota</taxon>
        <taxon>Viridiplantae</taxon>
        <taxon>Chlorophyta</taxon>
        <taxon>core chlorophytes</taxon>
        <taxon>Chlorophyceae</taxon>
        <taxon>CS clade</taxon>
        <taxon>Sphaeropleales</taxon>
        <taxon>Scenedesmaceae</taxon>
        <taxon>Tetradesmus</taxon>
    </lineage>
</organism>
<evidence type="ECO:0000256" key="2">
    <source>
        <dbReference type="SAM" id="SignalP"/>
    </source>
</evidence>
<dbReference type="Proteomes" id="UP000256970">
    <property type="component" value="Unassembled WGS sequence"/>
</dbReference>
<reference evidence="3 4" key="1">
    <citation type="submission" date="2016-10" db="EMBL/GenBank/DDBJ databases">
        <authorList>
            <person name="Cai Z."/>
        </authorList>
    </citation>
    <scope>NUCLEOTIDE SEQUENCE [LARGE SCALE GENOMIC DNA]</scope>
</reference>
<keyword evidence="2" id="KW-0732">Signal</keyword>
<feature type="chain" id="PRO_5016930129" description="Tyrosine-protein kinase ephrin type A/B receptor-like domain-containing protein" evidence="2">
    <location>
        <begin position="28"/>
        <end position="264"/>
    </location>
</feature>
<evidence type="ECO:0000313" key="3">
    <source>
        <dbReference type="EMBL" id="SZX70116.1"/>
    </source>
</evidence>
<feature type="region of interest" description="Disordered" evidence="1">
    <location>
        <begin position="40"/>
        <end position="68"/>
    </location>
</feature>
<feature type="signal peptide" evidence="2">
    <location>
        <begin position="1"/>
        <end position="27"/>
    </location>
</feature>
<proteinExistence type="predicted"/>
<dbReference type="EMBL" id="FNXT01000972">
    <property type="protein sequence ID" value="SZX70116.1"/>
    <property type="molecule type" value="Genomic_DNA"/>
</dbReference>
<protein>
    <recommendedName>
        <fullName evidence="5">Tyrosine-protein kinase ephrin type A/B receptor-like domain-containing protein</fullName>
    </recommendedName>
</protein>
<keyword evidence="4" id="KW-1185">Reference proteome</keyword>